<evidence type="ECO:0000313" key="9">
    <source>
        <dbReference type="EMBL" id="ADM39200.1"/>
    </source>
</evidence>
<evidence type="ECO:0000256" key="5">
    <source>
        <dbReference type="ARBA" id="ARBA00022692"/>
    </source>
</evidence>
<feature type="transmembrane region" description="Helical" evidence="8">
    <location>
        <begin position="163"/>
        <end position="183"/>
    </location>
</feature>
<dbReference type="EMBL" id="CP002183">
    <property type="protein sequence ID" value="ADM39200.1"/>
    <property type="molecule type" value="Genomic_DNA"/>
</dbReference>
<name>E0U0Q4_BACSH</name>
<dbReference type="InterPro" id="IPR006042">
    <property type="entry name" value="Xan_ur_permease"/>
</dbReference>
<gene>
    <name evidence="9" type="primary">pucJ</name>
    <name evidence="9" type="ordered locus">BSUW23_15815</name>
</gene>
<dbReference type="GO" id="GO:0005886">
    <property type="term" value="C:plasma membrane"/>
    <property type="evidence" value="ECO:0007669"/>
    <property type="project" value="UniProtKB-SubCell"/>
</dbReference>
<dbReference type="NCBIfam" id="TIGR00801">
    <property type="entry name" value="ncs2"/>
    <property type="match status" value="1"/>
</dbReference>
<evidence type="ECO:0000313" key="10">
    <source>
        <dbReference type="Proteomes" id="UP000002233"/>
    </source>
</evidence>
<dbReference type="InterPro" id="IPR017588">
    <property type="entry name" value="UacT-like"/>
</dbReference>
<feature type="transmembrane region" description="Helical" evidence="8">
    <location>
        <begin position="314"/>
        <end position="332"/>
    </location>
</feature>
<feature type="transmembrane region" description="Helical" evidence="8">
    <location>
        <begin position="371"/>
        <end position="390"/>
    </location>
</feature>
<dbReference type="PROSITE" id="PS01116">
    <property type="entry name" value="XANTH_URACIL_PERMASE"/>
    <property type="match status" value="1"/>
</dbReference>
<feature type="transmembrane region" description="Helical" evidence="8">
    <location>
        <begin position="42"/>
        <end position="59"/>
    </location>
</feature>
<evidence type="ECO:0000256" key="8">
    <source>
        <dbReference type="SAM" id="Phobius"/>
    </source>
</evidence>
<evidence type="ECO:0000256" key="1">
    <source>
        <dbReference type="ARBA" id="ARBA00004651"/>
    </source>
</evidence>
<reference evidence="9 10" key="2">
    <citation type="journal article" date="2011" name="Microbiology">
        <title>The genome sequence of Bacillus subtilis subsp. spizizenii W23: insights into speciation within the B. subtilis complex and into the history of B. subtilis genetics.</title>
        <authorList>
            <person name="Zeigler D.R."/>
        </authorList>
    </citation>
    <scope>NUCLEOTIDE SEQUENCE [LARGE SCALE GENOMIC DNA]</scope>
    <source>
        <strain evidence="10">ATCC 23059 / NRRL B-14472 / W23</strain>
    </source>
</reference>
<dbReference type="AlphaFoldDB" id="E0U0Q4"/>
<evidence type="ECO:0000256" key="4">
    <source>
        <dbReference type="ARBA" id="ARBA00022475"/>
    </source>
</evidence>
<evidence type="ECO:0000256" key="3">
    <source>
        <dbReference type="ARBA" id="ARBA00022448"/>
    </source>
</evidence>
<dbReference type="NCBIfam" id="TIGR03173">
    <property type="entry name" value="pbuX"/>
    <property type="match status" value="1"/>
</dbReference>
<dbReference type="NCBIfam" id="NF037981">
    <property type="entry name" value="NCS2_1"/>
    <property type="match status" value="1"/>
</dbReference>
<feature type="transmembrane region" description="Helical" evidence="8">
    <location>
        <begin position="235"/>
        <end position="260"/>
    </location>
</feature>
<dbReference type="KEGG" id="bss:BSUW23_15815"/>
<protein>
    <submittedName>
        <fullName evidence="9">Uric acid permease</fullName>
    </submittedName>
</protein>
<dbReference type="PANTHER" id="PTHR42810">
    <property type="entry name" value="PURINE PERMEASE C1399.01C-RELATED"/>
    <property type="match status" value="1"/>
</dbReference>
<feature type="transmembrane region" description="Helical" evidence="8">
    <location>
        <begin position="7"/>
        <end position="30"/>
    </location>
</feature>
<accession>E0U0Q4</accession>
<feature type="transmembrane region" description="Helical" evidence="8">
    <location>
        <begin position="402"/>
        <end position="424"/>
    </location>
</feature>
<organism evidence="9 10">
    <name type="scientific">Bacillus spizizenii (strain ATCC 23059 / NRRL B-14472 / W23)</name>
    <name type="common">Bacillus subtilis subsp. spizizenii</name>
    <dbReference type="NCBI Taxonomy" id="655816"/>
    <lineage>
        <taxon>Bacteria</taxon>
        <taxon>Bacillati</taxon>
        <taxon>Bacillota</taxon>
        <taxon>Bacilli</taxon>
        <taxon>Bacillales</taxon>
        <taxon>Bacillaceae</taxon>
        <taxon>Bacillus</taxon>
    </lineage>
</organism>
<proteinExistence type="inferred from homology"/>
<feature type="transmembrane region" description="Helical" evidence="8">
    <location>
        <begin position="96"/>
        <end position="115"/>
    </location>
</feature>
<dbReference type="InterPro" id="IPR006043">
    <property type="entry name" value="NCS2"/>
</dbReference>
<evidence type="ECO:0000256" key="6">
    <source>
        <dbReference type="ARBA" id="ARBA00022989"/>
    </source>
</evidence>
<sequence length="450" mass="46936">MVKQKSFAVFTLGLQHVLAMYAGAILVPLLVGRALNVTSEQLSYLLAIDLLTCGVATLLQTLRGAYIGIGLPVMLGSSFVAVTPMIAIGAKYGVHAIYGSIIATGLFIFLFARFFGKLTVLFPPVVTGTVVTLIGLSLVPTGVKNMAGGEKINGSANPEYGSLENLLLSVGVLVLILILNRFLKGFARTLSVLIGIAAGTAAAAIMGKVSFSAVAEAPLFQIPKPFYFGAPSFEIGPILTMLIVGIVIIVESTGVFYAIGKICGRPLTEKDLVKGYRAEGIAILIGGLFNAFPYNTFAQNAGLLQLTKVKTRNIVVTAGCILVCLGLLPKIAALASAVPAAVLGGATVVMFGMVIASGVKMLSTADLTNQYHLLTIACSIALGIGASTAPGTFAEFPAPIRILVSDGTITGSLTAIFLNLFFSLRGKKEKTAQKTELPVLDHTLALEKEV</sequence>
<feature type="transmembrane region" description="Helical" evidence="8">
    <location>
        <begin position="190"/>
        <end position="215"/>
    </location>
</feature>
<comment type="subcellular location">
    <subcellularLocation>
        <location evidence="1">Cell membrane</location>
        <topology evidence="1">Multi-pass membrane protein</topology>
    </subcellularLocation>
</comment>
<keyword evidence="4" id="KW-1003">Cell membrane</keyword>
<dbReference type="Pfam" id="PF00860">
    <property type="entry name" value="Xan_ur_permease"/>
    <property type="match status" value="1"/>
</dbReference>
<keyword evidence="6 8" id="KW-1133">Transmembrane helix</keyword>
<feature type="transmembrane region" description="Helical" evidence="8">
    <location>
        <begin position="338"/>
        <end position="359"/>
    </location>
</feature>
<reference key="1">
    <citation type="submission" date="2010-08" db="EMBL/GenBank/DDBJ databases">
        <authorList>
            <person name="Zeigler D.R."/>
        </authorList>
    </citation>
    <scope>NUCLEOTIDE SEQUENCE</scope>
    <source>
        <strain>W23</strain>
    </source>
</reference>
<dbReference type="PANTHER" id="PTHR42810:SF4">
    <property type="entry name" value="URIC ACID TRANSPORTER UACT"/>
    <property type="match status" value="1"/>
</dbReference>
<feature type="transmembrane region" description="Helical" evidence="8">
    <location>
        <begin position="66"/>
        <end position="90"/>
    </location>
</feature>
<feature type="transmembrane region" description="Helical" evidence="8">
    <location>
        <begin position="122"/>
        <end position="143"/>
    </location>
</feature>
<keyword evidence="3" id="KW-0813">Transport</keyword>
<dbReference type="HOGENOM" id="CLU_017959_8_2_9"/>
<dbReference type="Proteomes" id="UP000002233">
    <property type="component" value="Chromosome"/>
</dbReference>
<evidence type="ECO:0000256" key="2">
    <source>
        <dbReference type="ARBA" id="ARBA00008821"/>
    </source>
</evidence>
<comment type="similarity">
    <text evidence="2">Belongs to the nucleobase:cation symporter-2 (NCS2) (TC 2.A.40) family.</text>
</comment>
<keyword evidence="7 8" id="KW-0472">Membrane</keyword>
<keyword evidence="5 8" id="KW-0812">Transmembrane</keyword>
<dbReference type="GO" id="GO:0042907">
    <property type="term" value="F:xanthine transmembrane transporter activity"/>
    <property type="evidence" value="ECO:0007669"/>
    <property type="project" value="TreeGrafter"/>
</dbReference>
<evidence type="ECO:0000256" key="7">
    <source>
        <dbReference type="ARBA" id="ARBA00023136"/>
    </source>
</evidence>